<evidence type="ECO:0000256" key="6">
    <source>
        <dbReference type="ARBA" id="ARBA00022723"/>
    </source>
</evidence>
<feature type="binding site" evidence="9">
    <location>
        <position position="4"/>
    </location>
    <ligand>
        <name>Ca(2+)</name>
        <dbReference type="ChEBI" id="CHEBI:29108"/>
        <label>2</label>
    </ligand>
</feature>
<evidence type="ECO:0000259" key="11">
    <source>
        <dbReference type="PROSITE" id="PS50873"/>
    </source>
</evidence>
<proteinExistence type="inferred from homology"/>
<comment type="similarity">
    <text evidence="10">Belongs to the peroxidase family.</text>
</comment>
<evidence type="ECO:0000256" key="9">
    <source>
        <dbReference type="PIRSR" id="PIRSR600823-3"/>
    </source>
</evidence>
<dbReference type="EMBL" id="CAMGYJ010000009">
    <property type="protein sequence ID" value="CAI0471494.1"/>
    <property type="molecule type" value="Genomic_DNA"/>
</dbReference>
<comment type="cofactor">
    <cofactor evidence="2">
        <name>heme b</name>
        <dbReference type="ChEBI" id="CHEBI:60344"/>
    </cofactor>
</comment>
<dbReference type="PANTHER" id="PTHR31517:SF80">
    <property type="entry name" value="PEROXIDASE"/>
    <property type="match status" value="1"/>
</dbReference>
<evidence type="ECO:0000256" key="5">
    <source>
        <dbReference type="ARBA" id="ARBA00022617"/>
    </source>
</evidence>
<dbReference type="Proteomes" id="UP001154282">
    <property type="component" value="Unassembled WGS sequence"/>
</dbReference>
<dbReference type="EMBL" id="CAMGYJ010000009">
    <property type="protein sequence ID" value="CAI0472382.1"/>
    <property type="molecule type" value="Genomic_DNA"/>
</dbReference>
<dbReference type="SUPFAM" id="SSF48113">
    <property type="entry name" value="Heme-dependent peroxidases"/>
    <property type="match status" value="1"/>
</dbReference>
<dbReference type="GO" id="GO:0140825">
    <property type="term" value="F:lactoperoxidase activity"/>
    <property type="evidence" value="ECO:0007669"/>
    <property type="project" value="UniProtKB-EC"/>
</dbReference>
<dbReference type="Pfam" id="PF00141">
    <property type="entry name" value="peroxidase"/>
    <property type="match status" value="1"/>
</dbReference>
<protein>
    <recommendedName>
        <fullName evidence="3">peroxidase</fullName>
        <ecNumber evidence="3">1.11.1.7</ecNumber>
    </recommendedName>
</protein>
<evidence type="ECO:0000313" key="13">
    <source>
        <dbReference type="EMBL" id="CAI0472382.1"/>
    </source>
</evidence>
<dbReference type="AlphaFoldDB" id="A0AAV0PKC1"/>
<keyword evidence="5" id="KW-0349">Heme</keyword>
<comment type="caution">
    <text evidence="12">The sequence shown here is derived from an EMBL/GenBank/DDBJ whole genome shotgun (WGS) entry which is preliminary data.</text>
</comment>
<keyword evidence="14" id="KW-1185">Reference proteome</keyword>
<dbReference type="Gene3D" id="1.10.420.10">
    <property type="entry name" value="Peroxidase, domain 2"/>
    <property type="match status" value="1"/>
</dbReference>
<keyword evidence="4" id="KW-0575">Peroxidase</keyword>
<feature type="domain" description="Plant heme peroxidase family profile" evidence="11">
    <location>
        <begin position="1"/>
        <end position="76"/>
    </location>
</feature>
<dbReference type="InterPro" id="IPR010255">
    <property type="entry name" value="Haem_peroxidase_sf"/>
</dbReference>
<evidence type="ECO:0000256" key="4">
    <source>
        <dbReference type="ARBA" id="ARBA00022559"/>
    </source>
</evidence>
<evidence type="ECO:0000256" key="8">
    <source>
        <dbReference type="ARBA" id="ARBA00023004"/>
    </source>
</evidence>
<comment type="catalytic activity">
    <reaction evidence="1">
        <text>2 a phenolic donor + H2O2 = 2 a phenolic radical donor + 2 H2O</text>
        <dbReference type="Rhea" id="RHEA:56136"/>
        <dbReference type="ChEBI" id="CHEBI:15377"/>
        <dbReference type="ChEBI" id="CHEBI:16240"/>
        <dbReference type="ChEBI" id="CHEBI:139520"/>
        <dbReference type="ChEBI" id="CHEBI:139521"/>
        <dbReference type="EC" id="1.11.1.7"/>
    </reaction>
</comment>
<dbReference type="GO" id="GO:0046872">
    <property type="term" value="F:metal ion binding"/>
    <property type="evidence" value="ECO:0007669"/>
    <property type="project" value="UniProtKB-KW"/>
</dbReference>
<dbReference type="PROSITE" id="PS50873">
    <property type="entry name" value="PEROXIDASE_4"/>
    <property type="match status" value="1"/>
</dbReference>
<evidence type="ECO:0000256" key="1">
    <source>
        <dbReference type="ARBA" id="ARBA00000189"/>
    </source>
</evidence>
<comment type="cofactor">
    <cofactor evidence="9">
        <name>Ca(2+)</name>
        <dbReference type="ChEBI" id="CHEBI:29108"/>
    </cofactor>
    <text evidence="9">Binds 2 calcium ions per subunit.</text>
</comment>
<evidence type="ECO:0000256" key="2">
    <source>
        <dbReference type="ARBA" id="ARBA00001970"/>
    </source>
</evidence>
<dbReference type="InterPro" id="IPR000823">
    <property type="entry name" value="Peroxidase_pln"/>
</dbReference>
<keyword evidence="8" id="KW-0408">Iron</keyword>
<keyword evidence="9" id="KW-0106">Calcium</keyword>
<evidence type="ECO:0000313" key="14">
    <source>
        <dbReference type="Proteomes" id="UP001154282"/>
    </source>
</evidence>
<dbReference type="PANTHER" id="PTHR31517">
    <property type="match status" value="1"/>
</dbReference>
<evidence type="ECO:0000256" key="3">
    <source>
        <dbReference type="ARBA" id="ARBA00012313"/>
    </source>
</evidence>
<name>A0AAV0PKC1_9ROSI</name>
<dbReference type="Gene3D" id="1.10.520.10">
    <property type="match status" value="1"/>
</dbReference>
<sequence>MILDNMYYKNVLEHKGLLSVDQQLASDPRTAPFVERMAGDNGYFHQQFARAVVVLSENNPLTGPEGEVRKDCRYVNSN</sequence>
<evidence type="ECO:0000256" key="10">
    <source>
        <dbReference type="RuleBase" id="RU004241"/>
    </source>
</evidence>
<dbReference type="GO" id="GO:0020037">
    <property type="term" value="F:heme binding"/>
    <property type="evidence" value="ECO:0007669"/>
    <property type="project" value="InterPro"/>
</dbReference>
<evidence type="ECO:0000256" key="7">
    <source>
        <dbReference type="ARBA" id="ARBA00023002"/>
    </source>
</evidence>
<dbReference type="GO" id="GO:0006979">
    <property type="term" value="P:response to oxidative stress"/>
    <property type="evidence" value="ECO:0007669"/>
    <property type="project" value="InterPro"/>
</dbReference>
<gene>
    <name evidence="12" type="ORF">LITE_LOCUS38927</name>
    <name evidence="13" type="ORF">LITE_LOCUS39250</name>
</gene>
<dbReference type="EC" id="1.11.1.7" evidence="3"/>
<keyword evidence="6 9" id="KW-0479">Metal-binding</keyword>
<accession>A0AAV0PKC1</accession>
<dbReference type="InterPro" id="IPR002016">
    <property type="entry name" value="Haem_peroxidase"/>
</dbReference>
<keyword evidence="7" id="KW-0560">Oxidoreductase</keyword>
<evidence type="ECO:0000313" key="12">
    <source>
        <dbReference type="EMBL" id="CAI0471494.1"/>
    </source>
</evidence>
<reference evidence="12" key="1">
    <citation type="submission" date="2022-08" db="EMBL/GenBank/DDBJ databases">
        <authorList>
            <person name="Gutierrez-Valencia J."/>
        </authorList>
    </citation>
    <scope>NUCLEOTIDE SEQUENCE</scope>
</reference>
<organism evidence="12 14">
    <name type="scientific">Linum tenue</name>
    <dbReference type="NCBI Taxonomy" id="586396"/>
    <lineage>
        <taxon>Eukaryota</taxon>
        <taxon>Viridiplantae</taxon>
        <taxon>Streptophyta</taxon>
        <taxon>Embryophyta</taxon>
        <taxon>Tracheophyta</taxon>
        <taxon>Spermatophyta</taxon>
        <taxon>Magnoliopsida</taxon>
        <taxon>eudicotyledons</taxon>
        <taxon>Gunneridae</taxon>
        <taxon>Pentapetalae</taxon>
        <taxon>rosids</taxon>
        <taxon>fabids</taxon>
        <taxon>Malpighiales</taxon>
        <taxon>Linaceae</taxon>
        <taxon>Linum</taxon>
    </lineage>
</organism>